<evidence type="ECO:0000313" key="2">
    <source>
        <dbReference type="Proteomes" id="UP000532010"/>
    </source>
</evidence>
<reference evidence="1 2" key="1">
    <citation type="submission" date="2020-08" db="EMBL/GenBank/DDBJ databases">
        <title>The Agave Microbiome: Exploring the role of microbial communities in plant adaptations to desert environments.</title>
        <authorList>
            <person name="Partida-Martinez L.P."/>
        </authorList>
    </citation>
    <scope>NUCLEOTIDE SEQUENCE [LARGE SCALE GENOMIC DNA]</scope>
    <source>
        <strain evidence="1 2">AT3.9</strain>
    </source>
</reference>
<organism evidence="1 2">
    <name type="scientific">Microvirga lupini</name>
    <dbReference type="NCBI Taxonomy" id="420324"/>
    <lineage>
        <taxon>Bacteria</taxon>
        <taxon>Pseudomonadati</taxon>
        <taxon>Pseudomonadota</taxon>
        <taxon>Alphaproteobacteria</taxon>
        <taxon>Hyphomicrobiales</taxon>
        <taxon>Methylobacteriaceae</taxon>
        <taxon>Microvirga</taxon>
    </lineage>
</organism>
<keyword evidence="2" id="KW-1185">Reference proteome</keyword>
<accession>A0A7W4VNX8</accession>
<sequence>MADTRSEKDVLADEYRRDVLEGILSDRENLFFVDDVMAHTGSSPQVLFIEWVEDHGAAYPKVRWLEQKRREPCPGI</sequence>
<dbReference type="Proteomes" id="UP000532010">
    <property type="component" value="Unassembled WGS sequence"/>
</dbReference>
<comment type="caution">
    <text evidence="1">The sequence shown here is derived from an EMBL/GenBank/DDBJ whole genome shotgun (WGS) entry which is preliminary data.</text>
</comment>
<proteinExistence type="predicted"/>
<dbReference type="EMBL" id="JACHWB010000004">
    <property type="protein sequence ID" value="MBB3020341.1"/>
    <property type="molecule type" value="Genomic_DNA"/>
</dbReference>
<dbReference type="AlphaFoldDB" id="A0A7W4VNX8"/>
<name>A0A7W4VNX8_9HYPH</name>
<gene>
    <name evidence="1" type="ORF">FHR70_003422</name>
</gene>
<evidence type="ECO:0000313" key="1">
    <source>
        <dbReference type="EMBL" id="MBB3020341.1"/>
    </source>
</evidence>
<protein>
    <submittedName>
        <fullName evidence="1">Uncharacterized protein</fullName>
    </submittedName>
</protein>